<keyword evidence="2" id="KW-1185">Reference proteome</keyword>
<name>A0AAJ0DXX2_9PEZI</name>
<dbReference type="EMBL" id="MOOE01000012">
    <property type="protein sequence ID" value="KAK1519597.1"/>
    <property type="molecule type" value="Genomic_DNA"/>
</dbReference>
<dbReference type="RefSeq" id="XP_060310133.1">
    <property type="nucleotide sequence ID" value="XM_060459401.1"/>
</dbReference>
<sequence length="92" mass="10302">MVQTLGTADTDGLTPKDWISIPWLADLCFIPTFPGTSLESFIFFCCVKGQTEALKTFTVLKDEYSEKHKKKLMASGRDYQIICGAVKAFMKV</sequence>
<accession>A0AAJ0DXX2</accession>
<dbReference type="Proteomes" id="UP001240678">
    <property type="component" value="Unassembled WGS sequence"/>
</dbReference>
<dbReference type="GeneID" id="85342948"/>
<protein>
    <submittedName>
        <fullName evidence="1">Uncharacterized protein</fullName>
    </submittedName>
</protein>
<dbReference type="AlphaFoldDB" id="A0AAJ0DXX2"/>
<comment type="caution">
    <text evidence="1">The sequence shown here is derived from an EMBL/GenBank/DDBJ whole genome shotgun (WGS) entry which is preliminary data.</text>
</comment>
<reference evidence="1 2" key="1">
    <citation type="submission" date="2016-10" db="EMBL/GenBank/DDBJ databases">
        <title>The genome sequence of Colletotrichum fioriniae PJ7.</title>
        <authorList>
            <person name="Baroncelli R."/>
        </authorList>
    </citation>
    <scope>NUCLEOTIDE SEQUENCE [LARGE SCALE GENOMIC DNA]</scope>
    <source>
        <strain evidence="1 2">IMI 309622</strain>
    </source>
</reference>
<gene>
    <name evidence="1" type="ORF">CCOS01_11248</name>
</gene>
<evidence type="ECO:0000313" key="1">
    <source>
        <dbReference type="EMBL" id="KAK1519597.1"/>
    </source>
</evidence>
<organism evidence="1 2">
    <name type="scientific">Colletotrichum costaricense</name>
    <dbReference type="NCBI Taxonomy" id="1209916"/>
    <lineage>
        <taxon>Eukaryota</taxon>
        <taxon>Fungi</taxon>
        <taxon>Dikarya</taxon>
        <taxon>Ascomycota</taxon>
        <taxon>Pezizomycotina</taxon>
        <taxon>Sordariomycetes</taxon>
        <taxon>Hypocreomycetidae</taxon>
        <taxon>Glomerellales</taxon>
        <taxon>Glomerellaceae</taxon>
        <taxon>Colletotrichum</taxon>
        <taxon>Colletotrichum acutatum species complex</taxon>
    </lineage>
</organism>
<evidence type="ECO:0000313" key="2">
    <source>
        <dbReference type="Proteomes" id="UP001240678"/>
    </source>
</evidence>
<proteinExistence type="predicted"/>